<evidence type="ECO:0000256" key="1">
    <source>
        <dbReference type="ARBA" id="ARBA00004162"/>
    </source>
</evidence>
<feature type="compositionally biased region" description="Basic and acidic residues" evidence="7">
    <location>
        <begin position="99"/>
        <end position="119"/>
    </location>
</feature>
<organism evidence="10 11">
    <name type="scientific">Paenibacillus polygoni</name>
    <dbReference type="NCBI Taxonomy" id="3050112"/>
    <lineage>
        <taxon>Bacteria</taxon>
        <taxon>Bacillati</taxon>
        <taxon>Bacillota</taxon>
        <taxon>Bacilli</taxon>
        <taxon>Bacillales</taxon>
        <taxon>Paenibacillaceae</taxon>
        <taxon>Paenibacillus</taxon>
    </lineage>
</organism>
<evidence type="ECO:0000256" key="5">
    <source>
        <dbReference type="ARBA" id="ARBA00023136"/>
    </source>
</evidence>
<dbReference type="PANTHER" id="PTHR33885">
    <property type="entry name" value="PHAGE SHOCK PROTEIN C"/>
    <property type="match status" value="1"/>
</dbReference>
<dbReference type="Pfam" id="PF04024">
    <property type="entry name" value="PspC"/>
    <property type="match status" value="1"/>
</dbReference>
<evidence type="ECO:0000256" key="6">
    <source>
        <dbReference type="SAM" id="Coils"/>
    </source>
</evidence>
<dbReference type="InterPro" id="IPR052027">
    <property type="entry name" value="PspC"/>
</dbReference>
<accession>A0ABY8WZT2</accession>
<dbReference type="PANTHER" id="PTHR33885:SF3">
    <property type="entry name" value="PHAGE SHOCK PROTEIN C"/>
    <property type="match status" value="1"/>
</dbReference>
<dbReference type="InterPro" id="IPR007168">
    <property type="entry name" value="Phageshock_PspC_N"/>
</dbReference>
<evidence type="ECO:0000313" key="11">
    <source>
        <dbReference type="Proteomes" id="UP001236415"/>
    </source>
</evidence>
<keyword evidence="2" id="KW-1003">Cell membrane</keyword>
<reference evidence="10 11" key="1">
    <citation type="submission" date="2023-06" db="EMBL/GenBank/DDBJ databases">
        <title>Paenibacillus polygonum sp. nov., an endophytic bacterium, isolated from Polygonum lapathifolium L. in Nanji Wetland National Nature Reserve, South of Poyang Lake, Jiangxi Province, China.</title>
        <authorList>
            <person name="Yu Z."/>
        </authorList>
    </citation>
    <scope>NUCLEOTIDE SEQUENCE [LARGE SCALE GENOMIC DNA]</scope>
    <source>
        <strain evidence="10 11">C31</strain>
    </source>
</reference>
<evidence type="ECO:0000256" key="7">
    <source>
        <dbReference type="SAM" id="MobiDB-lite"/>
    </source>
</evidence>
<evidence type="ECO:0000256" key="4">
    <source>
        <dbReference type="ARBA" id="ARBA00022989"/>
    </source>
</evidence>
<keyword evidence="6" id="KW-0175">Coiled coil</keyword>
<keyword evidence="5 8" id="KW-0472">Membrane</keyword>
<evidence type="ECO:0000256" key="2">
    <source>
        <dbReference type="ARBA" id="ARBA00022475"/>
    </source>
</evidence>
<evidence type="ECO:0000259" key="9">
    <source>
        <dbReference type="Pfam" id="PF04024"/>
    </source>
</evidence>
<feature type="region of interest" description="Disordered" evidence="7">
    <location>
        <begin position="76"/>
        <end position="119"/>
    </location>
</feature>
<gene>
    <name evidence="10" type="ORF">QPK24_20230</name>
</gene>
<evidence type="ECO:0000256" key="3">
    <source>
        <dbReference type="ARBA" id="ARBA00022692"/>
    </source>
</evidence>
<dbReference type="EMBL" id="CP127162">
    <property type="protein sequence ID" value="WIV18665.1"/>
    <property type="molecule type" value="Genomic_DNA"/>
</dbReference>
<evidence type="ECO:0000313" key="10">
    <source>
        <dbReference type="EMBL" id="WIV18665.1"/>
    </source>
</evidence>
<dbReference type="Proteomes" id="UP001236415">
    <property type="component" value="Chromosome"/>
</dbReference>
<keyword evidence="3 8" id="KW-0812">Transmembrane</keyword>
<evidence type="ECO:0000256" key="8">
    <source>
        <dbReference type="SAM" id="Phobius"/>
    </source>
</evidence>
<feature type="domain" description="Phage shock protein PspC N-terminal" evidence="9">
    <location>
        <begin position="3"/>
        <end position="60"/>
    </location>
</feature>
<dbReference type="RefSeq" id="WP_285744222.1">
    <property type="nucleotide sequence ID" value="NZ_CP127162.1"/>
</dbReference>
<proteinExistence type="predicted"/>
<sequence length="151" mass="16757">MSKLYRSRRDKKVTGLLGGLSQTLGMDSTLLRLIFIVVTFFSGGVSIFLYILAALVVPKEPFPPYDPYAPGPGMGGYPGAGGGFSTPQGFDSQGYGTPRDNRYNSNRFDRGFGAPKEDHLDSMMEDIEKKALKKENEELRKKLSKYEKGEF</sequence>
<feature type="coiled-coil region" evidence="6">
    <location>
        <begin position="120"/>
        <end position="149"/>
    </location>
</feature>
<name>A0ABY8WZT2_9BACL</name>
<keyword evidence="11" id="KW-1185">Reference proteome</keyword>
<protein>
    <submittedName>
        <fullName evidence="10">PspC domain-containing protein</fullName>
    </submittedName>
</protein>
<keyword evidence="4 8" id="KW-1133">Transmembrane helix</keyword>
<comment type="subcellular location">
    <subcellularLocation>
        <location evidence="1">Cell membrane</location>
        <topology evidence="1">Single-pass membrane protein</topology>
    </subcellularLocation>
</comment>
<feature type="transmembrane region" description="Helical" evidence="8">
    <location>
        <begin position="35"/>
        <end position="57"/>
    </location>
</feature>
<feature type="compositionally biased region" description="Polar residues" evidence="7">
    <location>
        <begin position="85"/>
        <end position="95"/>
    </location>
</feature>